<evidence type="ECO:0000313" key="2">
    <source>
        <dbReference type="EMBL" id="GJT03728.1"/>
    </source>
</evidence>
<dbReference type="SUPFAM" id="SSF54928">
    <property type="entry name" value="RNA-binding domain, RBD"/>
    <property type="match status" value="1"/>
</dbReference>
<sequence length="235" mass="26003">MRRSQDLWDICNKWGVVIDVYIAAKRSKSRHRFGFVRFINVNDINQLVSIKNALGRGAWVVSHLFADVENGPGQQISDKSGKYGTCNAGAESVGGFRIVNKYLSVHFRALKHILLRDSIDVGLRYVGGLGFDERCCMDRPMGLPIGIMGLHRLKEVGFVGNTVTDMVSDDQCPHGKSGFAEEYVRGGESDLVNSFEEGEIRDETDVTTDDNEDVTQVIAPAKDSSLRLQSTPTGY</sequence>
<gene>
    <name evidence="2" type="ORF">Tco_0838190</name>
</gene>
<dbReference type="CDD" id="cd00590">
    <property type="entry name" value="RRM_SF"/>
    <property type="match status" value="1"/>
</dbReference>
<dbReference type="Proteomes" id="UP001151760">
    <property type="component" value="Unassembled WGS sequence"/>
</dbReference>
<keyword evidence="2" id="KW-0695">RNA-directed DNA polymerase</keyword>
<organism evidence="2 3">
    <name type="scientific">Tanacetum coccineum</name>
    <dbReference type="NCBI Taxonomy" id="301880"/>
    <lineage>
        <taxon>Eukaryota</taxon>
        <taxon>Viridiplantae</taxon>
        <taxon>Streptophyta</taxon>
        <taxon>Embryophyta</taxon>
        <taxon>Tracheophyta</taxon>
        <taxon>Spermatophyta</taxon>
        <taxon>Magnoliopsida</taxon>
        <taxon>eudicotyledons</taxon>
        <taxon>Gunneridae</taxon>
        <taxon>Pentapetalae</taxon>
        <taxon>asterids</taxon>
        <taxon>campanulids</taxon>
        <taxon>Asterales</taxon>
        <taxon>Asteraceae</taxon>
        <taxon>Asteroideae</taxon>
        <taxon>Anthemideae</taxon>
        <taxon>Anthemidinae</taxon>
        <taxon>Tanacetum</taxon>
    </lineage>
</organism>
<proteinExistence type="predicted"/>
<accession>A0ABQ5AMZ2</accession>
<reference evidence="2" key="1">
    <citation type="journal article" date="2022" name="Int. J. Mol. Sci.">
        <title>Draft Genome of Tanacetum Coccineum: Genomic Comparison of Closely Related Tanacetum-Family Plants.</title>
        <authorList>
            <person name="Yamashiro T."/>
            <person name="Shiraishi A."/>
            <person name="Nakayama K."/>
            <person name="Satake H."/>
        </authorList>
    </citation>
    <scope>NUCLEOTIDE SEQUENCE</scope>
</reference>
<keyword evidence="2" id="KW-0548">Nucleotidyltransferase</keyword>
<comment type="caution">
    <text evidence="2">The sequence shown here is derived from an EMBL/GenBank/DDBJ whole genome shotgun (WGS) entry which is preliminary data.</text>
</comment>
<keyword evidence="2" id="KW-0808">Transferase</keyword>
<dbReference type="EMBL" id="BQNB010012451">
    <property type="protein sequence ID" value="GJT03728.1"/>
    <property type="molecule type" value="Genomic_DNA"/>
</dbReference>
<dbReference type="GO" id="GO:0003964">
    <property type="term" value="F:RNA-directed DNA polymerase activity"/>
    <property type="evidence" value="ECO:0007669"/>
    <property type="project" value="UniProtKB-KW"/>
</dbReference>
<keyword evidence="3" id="KW-1185">Reference proteome</keyword>
<dbReference type="Pfam" id="PF00076">
    <property type="entry name" value="RRM_1"/>
    <property type="match status" value="1"/>
</dbReference>
<name>A0ABQ5AMZ2_9ASTR</name>
<evidence type="ECO:0000259" key="1">
    <source>
        <dbReference type="Pfam" id="PF00076"/>
    </source>
</evidence>
<reference evidence="2" key="2">
    <citation type="submission" date="2022-01" db="EMBL/GenBank/DDBJ databases">
        <authorList>
            <person name="Yamashiro T."/>
            <person name="Shiraishi A."/>
            <person name="Satake H."/>
            <person name="Nakayama K."/>
        </authorList>
    </citation>
    <scope>NUCLEOTIDE SEQUENCE</scope>
</reference>
<protein>
    <submittedName>
        <fullName evidence="2">RNA-directed DNA polymerase, eukaryota, nucleotide-binding alpha-beta plait domain protein</fullName>
    </submittedName>
</protein>
<dbReference type="InterPro" id="IPR035979">
    <property type="entry name" value="RBD_domain_sf"/>
</dbReference>
<feature type="domain" description="RRM" evidence="1">
    <location>
        <begin position="5"/>
        <end position="46"/>
    </location>
</feature>
<dbReference type="InterPro" id="IPR000504">
    <property type="entry name" value="RRM_dom"/>
</dbReference>
<evidence type="ECO:0000313" key="3">
    <source>
        <dbReference type="Proteomes" id="UP001151760"/>
    </source>
</evidence>